<dbReference type="SUPFAM" id="SSF53774">
    <property type="entry name" value="Glutaminase/Asparaginase"/>
    <property type="match status" value="1"/>
</dbReference>
<dbReference type="PIRSF" id="PIRSF001220">
    <property type="entry name" value="L-ASNase_gatD"/>
    <property type="match status" value="1"/>
</dbReference>
<accession>A0A0A9X3J5</accession>
<dbReference type="PROSITE" id="PS00917">
    <property type="entry name" value="ASN_GLN_ASE_2"/>
    <property type="match status" value="1"/>
</dbReference>
<dbReference type="InterPro" id="IPR027475">
    <property type="entry name" value="Asparaginase/glutaminase_AS2"/>
</dbReference>
<reference evidence="5" key="2">
    <citation type="submission" date="2014-07" db="EMBL/GenBank/DDBJ databases">
        <authorList>
            <person name="Hull J."/>
        </authorList>
    </citation>
    <scope>NUCLEOTIDE SEQUENCE</scope>
</reference>
<dbReference type="PROSITE" id="PS00144">
    <property type="entry name" value="ASN_GLN_ASE_1"/>
    <property type="match status" value="1"/>
</dbReference>
<reference evidence="5" key="1">
    <citation type="journal article" date="2014" name="PLoS ONE">
        <title>Transcriptome-Based Identification of ABC Transporters in the Western Tarnished Plant Bug Lygus hesperus.</title>
        <authorList>
            <person name="Hull J.J."/>
            <person name="Chaney K."/>
            <person name="Geib S.M."/>
            <person name="Fabrick J.A."/>
            <person name="Brent C.S."/>
            <person name="Walsh D."/>
            <person name="Lavine L.C."/>
        </authorList>
    </citation>
    <scope>NUCLEOTIDE SEQUENCE</scope>
</reference>
<reference evidence="6" key="3">
    <citation type="submission" date="2014-09" db="EMBL/GenBank/DDBJ databases">
        <authorList>
            <person name="Magalhaes I.L.F."/>
            <person name="Oliveira U."/>
            <person name="Santos F.R."/>
            <person name="Vidigal T.H.D.A."/>
            <person name="Brescovit A.D."/>
            <person name="Santos A.J."/>
        </authorList>
    </citation>
    <scope>NUCLEOTIDE SEQUENCE</scope>
</reference>
<dbReference type="PANTHER" id="PTHR11707">
    <property type="entry name" value="L-ASPARAGINASE"/>
    <property type="match status" value="1"/>
</dbReference>
<gene>
    <name evidence="5" type="primary">ASPG_0</name>
    <name evidence="5" type="ORF">CM83_7738</name>
</gene>
<dbReference type="EC" id="3.5.1.1" evidence="1"/>
<evidence type="ECO:0000259" key="4">
    <source>
        <dbReference type="Pfam" id="PF00710"/>
    </source>
</evidence>
<dbReference type="InterPro" id="IPR020827">
    <property type="entry name" value="Asparaginase/glutaminase_AS1"/>
</dbReference>
<dbReference type="GO" id="GO:0004067">
    <property type="term" value="F:asparaginase activity"/>
    <property type="evidence" value="ECO:0007669"/>
    <property type="project" value="UniProtKB-UniRule"/>
</dbReference>
<feature type="domain" description="L-asparaginase N-terminal" evidence="4">
    <location>
        <begin position="18"/>
        <end position="232"/>
    </location>
</feature>
<dbReference type="Gene3D" id="3.40.50.40">
    <property type="match status" value="1"/>
</dbReference>
<evidence type="ECO:0000256" key="3">
    <source>
        <dbReference type="PROSITE-ProRule" id="PRU10100"/>
    </source>
</evidence>
<protein>
    <recommendedName>
        <fullName evidence="1">asparaginase</fullName>
        <ecNumber evidence="1">3.5.1.1</ecNumber>
    </recommendedName>
</protein>
<dbReference type="SMART" id="SM00870">
    <property type="entry name" value="Asparaginase"/>
    <property type="match status" value="1"/>
</dbReference>
<evidence type="ECO:0000313" key="6">
    <source>
        <dbReference type="EMBL" id="JAG62360.1"/>
    </source>
</evidence>
<evidence type="ECO:0000256" key="2">
    <source>
        <dbReference type="PROSITE-ProRule" id="PRU10099"/>
    </source>
</evidence>
<dbReference type="EMBL" id="GBHO01031959">
    <property type="protein sequence ID" value="JAG11645.1"/>
    <property type="molecule type" value="Transcribed_RNA"/>
</dbReference>
<dbReference type="Pfam" id="PF00710">
    <property type="entry name" value="Asparaginase"/>
    <property type="match status" value="1"/>
</dbReference>
<organism evidence="5">
    <name type="scientific">Lygus hesperus</name>
    <name type="common">Western plant bug</name>
    <dbReference type="NCBI Taxonomy" id="30085"/>
    <lineage>
        <taxon>Eukaryota</taxon>
        <taxon>Metazoa</taxon>
        <taxon>Ecdysozoa</taxon>
        <taxon>Arthropoda</taxon>
        <taxon>Hexapoda</taxon>
        <taxon>Insecta</taxon>
        <taxon>Pterygota</taxon>
        <taxon>Neoptera</taxon>
        <taxon>Paraneoptera</taxon>
        <taxon>Hemiptera</taxon>
        <taxon>Heteroptera</taxon>
        <taxon>Panheteroptera</taxon>
        <taxon>Cimicomorpha</taxon>
        <taxon>Miridae</taxon>
        <taxon>Mirini</taxon>
        <taxon>Lygus</taxon>
    </lineage>
</organism>
<dbReference type="SFLD" id="SFLDS00057">
    <property type="entry name" value="Glutaminase/Asparaginase"/>
    <property type="match status" value="1"/>
</dbReference>
<dbReference type="InterPro" id="IPR027473">
    <property type="entry name" value="L-asparaginase_C"/>
</dbReference>
<name>A0A0A9X3J5_LYGHE</name>
<sequence>MGTHATNSKLSVEISRALVLNTGGTIGMALNPEHPEHGLAPVKNRFVKVCQSHPSLNDENFRKRLLKAGKLQDKFLILPERLDGGKRRVAYHIEEYSELIDSSNFTVKNWQKLCRDIRDNYESYNGFVILHGTDTMVYTASALSFMLVNLNKTVILTGSQKPIFENRTDGLSNLVSSLLIAGLKVVPEVSILTFNRLLRGNRCIKRSTEEFFCFDTCNLLPLMTLGVKTHVNDCLIMPQAKKKFYAHIAMNENVSLLRIFPGISSRAINAALGEPYQGIVLHTYGAGKRPH</sequence>
<dbReference type="AlphaFoldDB" id="A0A0A9X3J5"/>
<dbReference type="InterPro" id="IPR006034">
    <property type="entry name" value="Asparaginase/glutaminase-like"/>
</dbReference>
<dbReference type="PIRSF" id="PIRSF500176">
    <property type="entry name" value="L_ASNase"/>
    <property type="match status" value="1"/>
</dbReference>
<dbReference type="InterPro" id="IPR036152">
    <property type="entry name" value="Asp/glu_Ase-like_sf"/>
</dbReference>
<feature type="active site" evidence="2">
    <location>
        <position position="25"/>
    </location>
</feature>
<dbReference type="EMBL" id="GBRD01003461">
    <property type="protein sequence ID" value="JAG62360.1"/>
    <property type="molecule type" value="Transcribed_RNA"/>
</dbReference>
<dbReference type="PRINTS" id="PR00139">
    <property type="entry name" value="ASNGLNASE"/>
</dbReference>
<dbReference type="InterPro" id="IPR037152">
    <property type="entry name" value="L-asparaginase_N_sf"/>
</dbReference>
<evidence type="ECO:0000313" key="5">
    <source>
        <dbReference type="EMBL" id="JAG11645.1"/>
    </source>
</evidence>
<dbReference type="PROSITE" id="PS51732">
    <property type="entry name" value="ASN_GLN_ASE_3"/>
    <property type="match status" value="1"/>
</dbReference>
<feature type="active site" evidence="3">
    <location>
        <position position="133"/>
    </location>
</feature>
<dbReference type="Gene3D" id="3.40.50.1170">
    <property type="entry name" value="L-asparaginase, N-terminal domain"/>
    <property type="match status" value="1"/>
</dbReference>
<dbReference type="GO" id="GO:0006528">
    <property type="term" value="P:asparagine metabolic process"/>
    <property type="evidence" value="ECO:0007669"/>
    <property type="project" value="UniProtKB-ARBA"/>
</dbReference>
<evidence type="ECO:0000256" key="1">
    <source>
        <dbReference type="ARBA" id="ARBA00012920"/>
    </source>
</evidence>
<dbReference type="InterPro" id="IPR027474">
    <property type="entry name" value="L-asparaginase_N"/>
</dbReference>
<proteinExistence type="predicted"/>
<dbReference type="PANTHER" id="PTHR11707:SF28">
    <property type="entry name" value="60 KDA LYSOPHOSPHOLIPASE"/>
    <property type="match status" value="1"/>
</dbReference>